<dbReference type="Proteomes" id="UP000236544">
    <property type="component" value="Unassembled WGS sequence"/>
</dbReference>
<dbReference type="Pfam" id="PF13002">
    <property type="entry name" value="LDB19"/>
    <property type="match status" value="1"/>
</dbReference>
<protein>
    <submittedName>
        <fullName evidence="3">LAQU0S01e14532g1_1</fullName>
    </submittedName>
</protein>
<evidence type="ECO:0000313" key="4">
    <source>
        <dbReference type="Proteomes" id="UP000236544"/>
    </source>
</evidence>
<reference evidence="4" key="1">
    <citation type="submission" date="2015-10" db="EMBL/GenBank/DDBJ databases">
        <authorList>
            <person name="Devillers H."/>
        </authorList>
    </citation>
    <scope>NUCLEOTIDE SEQUENCE [LARGE SCALE GENOMIC DNA]</scope>
</reference>
<evidence type="ECO:0000259" key="2">
    <source>
        <dbReference type="Pfam" id="PF13002"/>
    </source>
</evidence>
<dbReference type="OrthoDB" id="3832628at2759"/>
<feature type="region of interest" description="Disordered" evidence="1">
    <location>
        <begin position="372"/>
        <end position="405"/>
    </location>
</feature>
<feature type="compositionally biased region" description="Low complexity" evidence="1">
    <location>
        <begin position="588"/>
        <end position="602"/>
    </location>
</feature>
<dbReference type="AlphaFoldDB" id="A0A0P1KQ43"/>
<proteinExistence type="predicted"/>
<dbReference type="GO" id="GO:0005886">
    <property type="term" value="C:plasma membrane"/>
    <property type="evidence" value="ECO:0007669"/>
    <property type="project" value="TreeGrafter"/>
</dbReference>
<dbReference type="GO" id="GO:0031625">
    <property type="term" value="F:ubiquitin protein ligase binding"/>
    <property type="evidence" value="ECO:0007669"/>
    <property type="project" value="TreeGrafter"/>
</dbReference>
<dbReference type="GO" id="GO:0070086">
    <property type="term" value="P:ubiquitin-dependent endocytosis"/>
    <property type="evidence" value="ECO:0007669"/>
    <property type="project" value="TreeGrafter"/>
</dbReference>
<name>A0A0P1KQ43_9SACH</name>
<sequence>MVFPKLGHQSDKKSASNGALDRVFSDSSNDGLVELLIDIESPPCVLYGSATESTGALLSGLLKLRVRHRGDHISHSEPLTPTTSHGRKKKSSSGLNALSQTLSNLSLSNSAMSPITSPKPSRTSSMTFTKVSVKSVSLSLIQKVRYTKPFVAHSSSIQSCLNCRMKQTELARWDIVKKETEIPVGDHAYPFSHLIPGSVPATVCLGSEAHTEVKYELVGEVTYRAIPTQHSRGEKTSTVHLRLPIPVTRSILRGPDKNSLRIFPPTDLTATVVLPNIVYPKSTFTLELKLDGVSSEGRRWRMRRLNWKIEEKGRVRLQACATHKGKLKQLEKEVKETETGKKPSKGKPLKRTHDAAPQVTTTVCTLEDALSMTNAPEDPDAPGETEAQNEVSNRNQGEDDGLIHPSDSAMRQARIEEQQRLRQELLEKELSEGTALFTEELRTIAHGEVKNGWKSDFAGSGKIELVTEVNCMGLNSGVSNPVNRASSSKPVHDNGRQHVTVACDVEDPHLGIYVQHLLILEIIVAEEALQYANGQPLHTEHAPLTKTSSNATNSDQRLAELSPMLAARNSVPQNINDEAHHPQSEHGNPSPNNASRRNSNSRIVGVPTGAARVLRMQFRLNITERSGLGISWDDEVPPTYQDVRLLSPPSYNNATSGSNTPLVHSDMNHNDHFTRSYYNGGRSEFTELSRPPQAHAYDSPYQSLSPVQSPQLENVVSIQGNAHHAHLLTPQNTQEVHLSSLSELLDTDRITQ</sequence>
<dbReference type="GO" id="GO:0005829">
    <property type="term" value="C:cytosol"/>
    <property type="evidence" value="ECO:0007669"/>
    <property type="project" value="TreeGrafter"/>
</dbReference>
<gene>
    <name evidence="3" type="ORF">LAQU0_S01e14532g</name>
</gene>
<feature type="compositionally biased region" description="Basic and acidic residues" evidence="1">
    <location>
        <begin position="328"/>
        <end position="341"/>
    </location>
</feature>
<dbReference type="EMBL" id="LN890560">
    <property type="protein sequence ID" value="CUS20782.1"/>
    <property type="molecule type" value="Genomic_DNA"/>
</dbReference>
<feature type="region of interest" description="Disordered" evidence="1">
    <location>
        <begin position="575"/>
        <end position="602"/>
    </location>
</feature>
<organism evidence="3 4">
    <name type="scientific">Lachancea quebecensis</name>
    <dbReference type="NCBI Taxonomy" id="1654605"/>
    <lineage>
        <taxon>Eukaryota</taxon>
        <taxon>Fungi</taxon>
        <taxon>Dikarya</taxon>
        <taxon>Ascomycota</taxon>
        <taxon>Saccharomycotina</taxon>
        <taxon>Saccharomycetes</taxon>
        <taxon>Saccharomycetales</taxon>
        <taxon>Saccharomycetaceae</taxon>
        <taxon>Lachancea</taxon>
    </lineage>
</organism>
<dbReference type="PANTHER" id="PTHR11188:SF76">
    <property type="entry name" value="PROTEIN LDB19"/>
    <property type="match status" value="1"/>
</dbReference>
<keyword evidence="4" id="KW-1185">Reference proteome</keyword>
<dbReference type="GO" id="GO:0030674">
    <property type="term" value="F:protein-macromolecule adaptor activity"/>
    <property type="evidence" value="ECO:0007669"/>
    <property type="project" value="TreeGrafter"/>
</dbReference>
<feature type="compositionally biased region" description="Polar residues" evidence="1">
    <location>
        <begin position="386"/>
        <end position="395"/>
    </location>
</feature>
<evidence type="ECO:0000313" key="3">
    <source>
        <dbReference type="EMBL" id="CUS20782.1"/>
    </source>
</evidence>
<feature type="region of interest" description="Disordered" evidence="1">
    <location>
        <begin position="328"/>
        <end position="359"/>
    </location>
</feature>
<dbReference type="PANTHER" id="PTHR11188">
    <property type="entry name" value="ARRESTIN DOMAIN CONTAINING PROTEIN"/>
    <property type="match status" value="1"/>
</dbReference>
<dbReference type="InterPro" id="IPR050357">
    <property type="entry name" value="Arrestin_domain-protein"/>
</dbReference>
<evidence type="ECO:0000256" key="1">
    <source>
        <dbReference type="SAM" id="MobiDB-lite"/>
    </source>
</evidence>
<feature type="domain" description="LDB19 N-terminal" evidence="2">
    <location>
        <begin position="136"/>
        <end position="326"/>
    </location>
</feature>
<accession>A0A0P1KQ43</accession>
<dbReference type="InterPro" id="IPR024391">
    <property type="entry name" value="LDB19_N"/>
</dbReference>
<feature type="region of interest" description="Disordered" evidence="1">
    <location>
        <begin position="72"/>
        <end position="95"/>
    </location>
</feature>